<keyword evidence="6" id="KW-0472">Membrane</keyword>
<dbReference type="GO" id="GO:0007156">
    <property type="term" value="P:homophilic cell adhesion via plasma membrane adhesion molecules"/>
    <property type="evidence" value="ECO:0007669"/>
    <property type="project" value="InterPro"/>
</dbReference>
<dbReference type="FunFam" id="2.60.40.60:FF:000051">
    <property type="entry name" value="FAT atypical cadherin 1"/>
    <property type="match status" value="1"/>
</dbReference>
<reference evidence="9" key="1">
    <citation type="submission" date="2020-10" db="EMBL/GenBank/DDBJ databases">
        <title>Chromosome-scale genome assembly of the Allis shad, Alosa alosa.</title>
        <authorList>
            <person name="Margot Z."/>
            <person name="Christophe K."/>
            <person name="Cabau C."/>
            <person name="Louis A."/>
            <person name="Berthelot C."/>
            <person name="Parey E."/>
            <person name="Roest Crollius H."/>
            <person name="Montfort J."/>
            <person name="Robinson-Rechavi M."/>
            <person name="Bucao C."/>
            <person name="Bouchez O."/>
            <person name="Gislard M."/>
            <person name="Lluch J."/>
            <person name="Milhes M."/>
            <person name="Lampietro C."/>
            <person name="Lopez Roques C."/>
            <person name="Donnadieu C."/>
            <person name="Braasch I."/>
            <person name="Desvignes T."/>
            <person name="Postlethwait J."/>
            <person name="Bobe J."/>
            <person name="Guiguen Y."/>
        </authorList>
    </citation>
    <scope>NUCLEOTIDE SEQUENCE</scope>
    <source>
        <strain evidence="9">M-15738</strain>
        <tissue evidence="9">Blood</tissue>
    </source>
</reference>
<keyword evidence="5" id="KW-1133">Transmembrane helix</keyword>
<evidence type="ECO:0000256" key="2">
    <source>
        <dbReference type="ARBA" id="ARBA00022692"/>
    </source>
</evidence>
<comment type="subcellular location">
    <subcellularLocation>
        <location evidence="1">Membrane</location>
    </subcellularLocation>
</comment>
<gene>
    <name evidence="9" type="ORF">AALO_G00207160</name>
</gene>
<dbReference type="CDD" id="cd11304">
    <property type="entry name" value="Cadherin_repeat"/>
    <property type="match status" value="2"/>
</dbReference>
<keyword evidence="2" id="KW-0812">Transmembrane</keyword>
<feature type="domain" description="Cadherin" evidence="8">
    <location>
        <begin position="155"/>
        <end position="186"/>
    </location>
</feature>
<keyword evidence="10" id="KW-1185">Reference proteome</keyword>
<dbReference type="Pfam" id="PF00028">
    <property type="entry name" value="Cadherin"/>
    <property type="match status" value="1"/>
</dbReference>
<evidence type="ECO:0000259" key="8">
    <source>
        <dbReference type="PROSITE" id="PS50268"/>
    </source>
</evidence>
<dbReference type="InterPro" id="IPR020894">
    <property type="entry name" value="Cadherin_CS"/>
</dbReference>
<keyword evidence="4 7" id="KW-0106">Calcium</keyword>
<dbReference type="PANTHER" id="PTHR24026">
    <property type="entry name" value="FAT ATYPICAL CADHERIN-RELATED"/>
    <property type="match status" value="1"/>
</dbReference>
<dbReference type="Gene3D" id="2.60.40.60">
    <property type="entry name" value="Cadherins"/>
    <property type="match status" value="3"/>
</dbReference>
<dbReference type="EMBL" id="JADWDJ010000015">
    <property type="protein sequence ID" value="KAG5269874.1"/>
    <property type="molecule type" value="Genomic_DNA"/>
</dbReference>
<evidence type="ECO:0000256" key="6">
    <source>
        <dbReference type="ARBA" id="ARBA00023136"/>
    </source>
</evidence>
<feature type="domain" description="Cadherin" evidence="8">
    <location>
        <begin position="19"/>
        <end position="116"/>
    </location>
</feature>
<evidence type="ECO:0000256" key="3">
    <source>
        <dbReference type="ARBA" id="ARBA00022737"/>
    </source>
</evidence>
<dbReference type="AlphaFoldDB" id="A0AAV6G5L4"/>
<evidence type="ECO:0000313" key="10">
    <source>
        <dbReference type="Proteomes" id="UP000823561"/>
    </source>
</evidence>
<organism evidence="9 10">
    <name type="scientific">Alosa alosa</name>
    <name type="common">allis shad</name>
    <dbReference type="NCBI Taxonomy" id="278164"/>
    <lineage>
        <taxon>Eukaryota</taxon>
        <taxon>Metazoa</taxon>
        <taxon>Chordata</taxon>
        <taxon>Craniata</taxon>
        <taxon>Vertebrata</taxon>
        <taxon>Euteleostomi</taxon>
        <taxon>Actinopterygii</taxon>
        <taxon>Neopterygii</taxon>
        <taxon>Teleostei</taxon>
        <taxon>Clupei</taxon>
        <taxon>Clupeiformes</taxon>
        <taxon>Clupeoidei</taxon>
        <taxon>Clupeidae</taxon>
        <taxon>Alosa</taxon>
    </lineage>
</organism>
<keyword evidence="3" id="KW-0677">Repeat</keyword>
<sequence length="293" mass="31380">MATIHVAVVMSDNTPPRFPLSQYHAQVSENVAIGTSVTTVTALSRSTLTYHLRHDSGDGTFSINQYSGVIVTRKPIDYEANQSFTLAVAVGDMAGREAVVKVTVTVLDCNDNSPEFLESGYHGSVREGAPVGSVVTNALSGAALQLKCNADEQVVSVRDRGRPWRWGGVAVVTVDILDENDNPPRFTQPTHSHTLPDTHTAPPTFPALLLLPTYQGVELLTVSAHDPDTNQSQLRFSLTDSSGAGSRWALDASSGVLTVRNASWEARGLAAMKRQRRDCGAASPAPPSDRYVA</sequence>
<evidence type="ECO:0000313" key="9">
    <source>
        <dbReference type="EMBL" id="KAG5269874.1"/>
    </source>
</evidence>
<evidence type="ECO:0000256" key="1">
    <source>
        <dbReference type="ARBA" id="ARBA00004370"/>
    </source>
</evidence>
<dbReference type="PANTHER" id="PTHR24026:SF125">
    <property type="entry name" value="FAT-LIKE CADHERIN-RELATED TUMOR SUPPRESSOR HOMOLOG"/>
    <property type="match status" value="1"/>
</dbReference>
<dbReference type="InterPro" id="IPR015919">
    <property type="entry name" value="Cadherin-like_sf"/>
</dbReference>
<protein>
    <recommendedName>
        <fullName evidence="8">Cadherin domain-containing protein</fullName>
    </recommendedName>
</protein>
<dbReference type="SUPFAM" id="SSF49313">
    <property type="entry name" value="Cadherin-like"/>
    <property type="match status" value="3"/>
</dbReference>
<dbReference type="PRINTS" id="PR00205">
    <property type="entry name" value="CADHERIN"/>
</dbReference>
<dbReference type="PROSITE" id="PS50268">
    <property type="entry name" value="CADHERIN_2"/>
    <property type="match status" value="2"/>
</dbReference>
<dbReference type="PROSITE" id="PS00232">
    <property type="entry name" value="CADHERIN_1"/>
    <property type="match status" value="1"/>
</dbReference>
<comment type="caution">
    <text evidence="9">The sequence shown here is derived from an EMBL/GenBank/DDBJ whole genome shotgun (WGS) entry which is preliminary data.</text>
</comment>
<evidence type="ECO:0000256" key="4">
    <source>
        <dbReference type="ARBA" id="ARBA00022837"/>
    </source>
</evidence>
<dbReference type="SMART" id="SM00112">
    <property type="entry name" value="CA"/>
    <property type="match status" value="1"/>
</dbReference>
<dbReference type="InterPro" id="IPR002126">
    <property type="entry name" value="Cadherin-like_dom"/>
</dbReference>
<evidence type="ECO:0000256" key="5">
    <source>
        <dbReference type="ARBA" id="ARBA00022989"/>
    </source>
</evidence>
<evidence type="ECO:0000256" key="7">
    <source>
        <dbReference type="PROSITE-ProRule" id="PRU00043"/>
    </source>
</evidence>
<dbReference type="GO" id="GO:0005509">
    <property type="term" value="F:calcium ion binding"/>
    <property type="evidence" value="ECO:0007669"/>
    <property type="project" value="UniProtKB-UniRule"/>
</dbReference>
<dbReference type="Proteomes" id="UP000823561">
    <property type="component" value="Chromosome 15"/>
</dbReference>
<proteinExistence type="predicted"/>
<dbReference type="GO" id="GO:0005886">
    <property type="term" value="C:plasma membrane"/>
    <property type="evidence" value="ECO:0007669"/>
    <property type="project" value="UniProtKB-SubCell"/>
</dbReference>
<name>A0AAV6G5L4_9TELE</name>
<dbReference type="GO" id="GO:0009653">
    <property type="term" value="P:anatomical structure morphogenesis"/>
    <property type="evidence" value="ECO:0007669"/>
    <property type="project" value="UniProtKB-ARBA"/>
</dbReference>
<accession>A0AAV6G5L4</accession>